<dbReference type="PROSITE" id="PS00678">
    <property type="entry name" value="WD_REPEATS_1"/>
    <property type="match status" value="1"/>
</dbReference>
<evidence type="ECO:0000256" key="3">
    <source>
        <dbReference type="ARBA" id="ARBA00022553"/>
    </source>
</evidence>
<protein>
    <recommendedName>
        <fullName evidence="8">U3 small nucleolar RNA-associated protein 18 homolog</fullName>
    </recommendedName>
</protein>
<dbReference type="InterPro" id="IPR036322">
    <property type="entry name" value="WD40_repeat_dom_sf"/>
</dbReference>
<evidence type="ECO:0000256" key="10">
    <source>
        <dbReference type="SAM" id="MobiDB-lite"/>
    </source>
</evidence>
<keyword evidence="2" id="KW-0698">rRNA processing</keyword>
<evidence type="ECO:0000256" key="6">
    <source>
        <dbReference type="ARBA" id="ARBA00023242"/>
    </source>
</evidence>
<dbReference type="InterPro" id="IPR019775">
    <property type="entry name" value="WD40_repeat_CS"/>
</dbReference>
<proteinExistence type="inferred from homology"/>
<feature type="compositionally biased region" description="Basic residues" evidence="10">
    <location>
        <begin position="1"/>
        <end position="11"/>
    </location>
</feature>
<evidence type="ECO:0000256" key="7">
    <source>
        <dbReference type="ARBA" id="ARBA00025767"/>
    </source>
</evidence>
<dbReference type="InterPro" id="IPR015943">
    <property type="entry name" value="WD40/YVTN_repeat-like_dom_sf"/>
</dbReference>
<evidence type="ECO:0000256" key="4">
    <source>
        <dbReference type="ARBA" id="ARBA00022574"/>
    </source>
</evidence>
<evidence type="ECO:0000313" key="12">
    <source>
        <dbReference type="Proteomes" id="UP001205105"/>
    </source>
</evidence>
<comment type="subcellular location">
    <subcellularLocation>
        <location evidence="1">Nucleus</location>
        <location evidence="1">Nucleolus</location>
    </subcellularLocation>
</comment>
<keyword evidence="5" id="KW-0677">Repeat</keyword>
<dbReference type="PANTHER" id="PTHR18359">
    <property type="entry name" value="WD-REPEAT PROTEIN-RELATED"/>
    <property type="match status" value="1"/>
</dbReference>
<keyword evidence="4 9" id="KW-0853">WD repeat</keyword>
<evidence type="ECO:0000256" key="1">
    <source>
        <dbReference type="ARBA" id="ARBA00004604"/>
    </source>
</evidence>
<feature type="region of interest" description="Disordered" evidence="10">
    <location>
        <begin position="1"/>
        <end position="20"/>
    </location>
</feature>
<reference evidence="11" key="1">
    <citation type="submission" date="2020-11" db="EMBL/GenBank/DDBJ databases">
        <title>Chlorella ohadii genome sequencing and assembly.</title>
        <authorList>
            <person name="Murik O."/>
            <person name="Treves H."/>
            <person name="Kedem I."/>
            <person name="Shotland Y."/>
            <person name="Kaplan A."/>
        </authorList>
    </citation>
    <scope>NUCLEOTIDE SEQUENCE</scope>
    <source>
        <strain evidence="11">1</strain>
    </source>
</reference>
<dbReference type="InterPro" id="IPR045161">
    <property type="entry name" value="Utp18"/>
</dbReference>
<keyword evidence="6" id="KW-0539">Nucleus</keyword>
<dbReference type="FunFam" id="2.130.10.10:FF:000121">
    <property type="entry name" value="U3 small nucleolar RNA-associated protein 18 homolog"/>
    <property type="match status" value="1"/>
</dbReference>
<feature type="compositionally biased region" description="Gly residues" evidence="10">
    <location>
        <begin position="40"/>
        <end position="51"/>
    </location>
</feature>
<dbReference type="Gene3D" id="2.130.10.10">
    <property type="entry name" value="YVTN repeat-like/Quinoprotein amine dehydrogenase"/>
    <property type="match status" value="1"/>
</dbReference>
<dbReference type="Proteomes" id="UP001205105">
    <property type="component" value="Unassembled WGS sequence"/>
</dbReference>
<comment type="caution">
    <text evidence="11">The sequence shown here is derived from an EMBL/GenBank/DDBJ whole genome shotgun (WGS) entry which is preliminary data.</text>
</comment>
<dbReference type="EMBL" id="JADXDR010000105">
    <property type="protein sequence ID" value="KAI7839207.1"/>
    <property type="molecule type" value="Genomic_DNA"/>
</dbReference>
<dbReference type="PROSITE" id="PS50082">
    <property type="entry name" value="WD_REPEATS_2"/>
    <property type="match status" value="1"/>
</dbReference>
<dbReference type="AlphaFoldDB" id="A0AAD5DJK9"/>
<evidence type="ECO:0000256" key="2">
    <source>
        <dbReference type="ARBA" id="ARBA00022552"/>
    </source>
</evidence>
<feature type="region of interest" description="Disordered" evidence="10">
    <location>
        <begin position="136"/>
        <end position="196"/>
    </location>
</feature>
<feature type="compositionally biased region" description="Low complexity" evidence="10">
    <location>
        <begin position="52"/>
        <end position="71"/>
    </location>
</feature>
<dbReference type="SMART" id="SM00320">
    <property type="entry name" value="WD40"/>
    <property type="match status" value="4"/>
</dbReference>
<comment type="similarity">
    <text evidence="7">Belongs to the WD repeat UTP18 family.</text>
</comment>
<dbReference type="GO" id="GO:0006364">
    <property type="term" value="P:rRNA processing"/>
    <property type="evidence" value="ECO:0007669"/>
    <property type="project" value="UniProtKB-KW"/>
</dbReference>
<accession>A0AAD5DJK9</accession>
<evidence type="ECO:0000256" key="5">
    <source>
        <dbReference type="ARBA" id="ARBA00022737"/>
    </source>
</evidence>
<organism evidence="11 12">
    <name type="scientific">Chlorella ohadii</name>
    <dbReference type="NCBI Taxonomy" id="2649997"/>
    <lineage>
        <taxon>Eukaryota</taxon>
        <taxon>Viridiplantae</taxon>
        <taxon>Chlorophyta</taxon>
        <taxon>core chlorophytes</taxon>
        <taxon>Trebouxiophyceae</taxon>
        <taxon>Chlorellales</taxon>
        <taxon>Chlorellaceae</taxon>
        <taxon>Chlorella clade</taxon>
        <taxon>Chlorella</taxon>
    </lineage>
</organism>
<evidence type="ECO:0000256" key="9">
    <source>
        <dbReference type="PROSITE-ProRule" id="PRU00221"/>
    </source>
</evidence>
<sequence>MAERRAAKRQRAAVDADRERELEAQLFGRDEEALQQLGTELGGGGGGGGDGSLSDFLASYQQGAAAAAAADGSDDDDEERQQHGSAGGLVMFEDRGGADAQPAAAARRRRQAVWEDPQDAALRVNVAAKSQLRKLRREEEETELTGREYESRLRQQHNKLHPRTAWASLKKAGERRRRAAAGGASDSEEEGGESAAERLLQRAGGLLARGSALPPSMLETTRLRDANQADACKGAVKSVEFHAGGELLLSAGLDRRLRLFSVDGVKNPRVHSWFIEDMPIHKAAFTAGGSKIVATGRRKFFYLVDVESQAIDRLASLRVWRDEKSFESFVTSQQSPQPMAAFFGNEGFVPLVSLHTKQMVGSLKMNGTARTGAFTTDGTQLLTSGGDGTVYVWDLRTQRCLQRYQDEGCLNGTSMACSPDGALFATGSNSGVVNLYSRQQQEAQRRQGQRTVFGEEEAGSWAMPEAPYAGKPLKSVLNLTTTIDSLAFNHDGQMLVMASRMKRDALRVLHVPSMTIFSNWPTSKSPLHYVHSTAYSPNSGYLAIGNARGRVLLYRLHHYNKA</sequence>
<keyword evidence="3" id="KW-0597">Phosphoprotein</keyword>
<evidence type="ECO:0000313" key="11">
    <source>
        <dbReference type="EMBL" id="KAI7839207.1"/>
    </source>
</evidence>
<dbReference type="GO" id="GO:0032040">
    <property type="term" value="C:small-subunit processome"/>
    <property type="evidence" value="ECO:0007669"/>
    <property type="project" value="TreeGrafter"/>
</dbReference>
<dbReference type="PANTHER" id="PTHR18359:SF0">
    <property type="entry name" value="U3 SMALL NUCLEOLAR RNA-ASSOCIATED PROTEIN 18 HOMOLOG"/>
    <property type="match status" value="1"/>
</dbReference>
<dbReference type="SUPFAM" id="SSF50978">
    <property type="entry name" value="WD40 repeat-like"/>
    <property type="match status" value="1"/>
</dbReference>
<dbReference type="GO" id="GO:0034388">
    <property type="term" value="C:Pwp2p-containing subcomplex of 90S preribosome"/>
    <property type="evidence" value="ECO:0007669"/>
    <property type="project" value="TreeGrafter"/>
</dbReference>
<dbReference type="InterPro" id="IPR001680">
    <property type="entry name" value="WD40_rpt"/>
</dbReference>
<keyword evidence="12" id="KW-1185">Reference proteome</keyword>
<gene>
    <name evidence="11" type="ORF">COHA_007020</name>
</gene>
<feature type="region of interest" description="Disordered" evidence="10">
    <location>
        <begin position="25"/>
        <end position="114"/>
    </location>
</feature>
<dbReference type="Pfam" id="PF00400">
    <property type="entry name" value="WD40"/>
    <property type="match status" value="3"/>
</dbReference>
<feature type="repeat" description="WD" evidence="9">
    <location>
        <begin position="373"/>
        <end position="403"/>
    </location>
</feature>
<name>A0AAD5DJK9_9CHLO</name>
<feature type="compositionally biased region" description="Basic and acidic residues" evidence="10">
    <location>
        <begin position="136"/>
        <end position="153"/>
    </location>
</feature>
<evidence type="ECO:0000256" key="8">
    <source>
        <dbReference type="ARBA" id="ARBA00074442"/>
    </source>
</evidence>